<dbReference type="InterPro" id="IPR051543">
    <property type="entry name" value="Serine_Peptidase_S9A"/>
</dbReference>
<evidence type="ECO:0000313" key="7">
    <source>
        <dbReference type="Proteomes" id="UP000652761"/>
    </source>
</evidence>
<sequence length="284" mass="30672">SCSVFQDIIIPDQDAIIQDMDIFDGHLVLFLQRRNLPALCSIELPIDVDLNVSMRPLQVDELKPWFFPLPSDLCSFIPATNHDFQTSNYRVVISSPVAPENLPQLSWEMPKARRPTPLSQAGQGARPGRTPRQTRRGALPPDQVEGDIPARPGRGPPPAGLGGVHPRQTRQEGTPPPDQAGGYPSPDQAGGGEGIGPSWHEAGSGLHKLNSVLDFIACGKYLVKEGFVLKDKLCAIGCSAGGLLVGATMNMCPGLFSAAILKVMEHSFFHIYFVPFVNICASAF</sequence>
<organism evidence="6 7">
    <name type="scientific">Colocasia esculenta</name>
    <name type="common">Wild taro</name>
    <name type="synonym">Arum esculentum</name>
    <dbReference type="NCBI Taxonomy" id="4460"/>
    <lineage>
        <taxon>Eukaryota</taxon>
        <taxon>Viridiplantae</taxon>
        <taxon>Streptophyta</taxon>
        <taxon>Embryophyta</taxon>
        <taxon>Tracheophyta</taxon>
        <taxon>Spermatophyta</taxon>
        <taxon>Magnoliopsida</taxon>
        <taxon>Liliopsida</taxon>
        <taxon>Araceae</taxon>
        <taxon>Aroideae</taxon>
        <taxon>Colocasieae</taxon>
        <taxon>Colocasia</taxon>
    </lineage>
</organism>
<evidence type="ECO:0000259" key="5">
    <source>
        <dbReference type="Pfam" id="PF00326"/>
    </source>
</evidence>
<evidence type="ECO:0000256" key="3">
    <source>
        <dbReference type="RuleBase" id="RU368024"/>
    </source>
</evidence>
<keyword evidence="7" id="KW-1185">Reference proteome</keyword>
<dbReference type="InterPro" id="IPR001375">
    <property type="entry name" value="Peptidase_S9_cat"/>
</dbReference>
<dbReference type="InterPro" id="IPR029058">
    <property type="entry name" value="AB_hydrolase_fold"/>
</dbReference>
<reference evidence="6" key="1">
    <citation type="submission" date="2017-07" db="EMBL/GenBank/DDBJ databases">
        <title>Taro Niue Genome Assembly and Annotation.</title>
        <authorList>
            <person name="Atibalentja N."/>
            <person name="Keating K."/>
            <person name="Fields C.J."/>
        </authorList>
    </citation>
    <scope>NUCLEOTIDE SEQUENCE</scope>
    <source>
        <strain evidence="6">Niue_2</strain>
        <tissue evidence="6">Leaf</tissue>
    </source>
</reference>
<dbReference type="GO" id="GO:0004252">
    <property type="term" value="F:serine-type endopeptidase activity"/>
    <property type="evidence" value="ECO:0007669"/>
    <property type="project" value="UniProtKB-UniRule"/>
</dbReference>
<gene>
    <name evidence="6" type="ORF">Taro_050170</name>
</gene>
<keyword evidence="3" id="KW-0378">Hydrolase</keyword>
<dbReference type="AlphaFoldDB" id="A0A843XD28"/>
<keyword evidence="3" id="KW-0645">Protease</keyword>
<protein>
    <recommendedName>
        <fullName evidence="3">Prolyl endopeptidase</fullName>
        <ecNumber evidence="3">3.4.21.-</ecNumber>
    </recommendedName>
</protein>
<evidence type="ECO:0000313" key="6">
    <source>
        <dbReference type="EMBL" id="MQM17202.1"/>
    </source>
</evidence>
<dbReference type="Proteomes" id="UP000652761">
    <property type="component" value="Unassembled WGS sequence"/>
</dbReference>
<dbReference type="InterPro" id="IPR002470">
    <property type="entry name" value="Peptidase_S9A"/>
</dbReference>
<comment type="caution">
    <text evidence="6">The sequence shown here is derived from an EMBL/GenBank/DDBJ whole genome shotgun (WGS) entry which is preliminary data.</text>
</comment>
<dbReference type="PANTHER" id="PTHR11757:SF12">
    <property type="entry name" value="PROLYL ENDOPEPTIDASE"/>
    <property type="match status" value="1"/>
</dbReference>
<comment type="similarity">
    <text evidence="1 3">Belongs to the peptidase S9A family.</text>
</comment>
<dbReference type="Gene3D" id="2.130.10.120">
    <property type="entry name" value="Prolyl oligopeptidase, N-terminal domain"/>
    <property type="match status" value="1"/>
</dbReference>
<dbReference type="EC" id="3.4.21.-" evidence="3"/>
<dbReference type="Pfam" id="PF00326">
    <property type="entry name" value="Peptidase_S9"/>
    <property type="match status" value="1"/>
</dbReference>
<feature type="domain" description="Peptidase S9 prolyl oligopeptidase catalytic" evidence="5">
    <location>
        <begin position="190"/>
        <end position="262"/>
    </location>
</feature>
<dbReference type="OrthoDB" id="248387at2759"/>
<dbReference type="PANTHER" id="PTHR11757">
    <property type="entry name" value="PROTEASE FAMILY S9A OLIGOPEPTIDASE"/>
    <property type="match status" value="1"/>
</dbReference>
<feature type="non-terminal residue" evidence="6">
    <location>
        <position position="1"/>
    </location>
</feature>
<keyword evidence="3" id="KW-0720">Serine protease</keyword>
<evidence type="ECO:0000256" key="2">
    <source>
        <dbReference type="ARBA" id="ARBA00045448"/>
    </source>
</evidence>
<dbReference type="SUPFAM" id="SSF53474">
    <property type="entry name" value="alpha/beta-Hydrolases"/>
    <property type="match status" value="1"/>
</dbReference>
<feature type="region of interest" description="Disordered" evidence="4">
    <location>
        <begin position="104"/>
        <end position="199"/>
    </location>
</feature>
<dbReference type="PRINTS" id="PR00862">
    <property type="entry name" value="PROLIGOPTASE"/>
</dbReference>
<dbReference type="GO" id="GO:0006508">
    <property type="term" value="P:proteolysis"/>
    <property type="evidence" value="ECO:0007669"/>
    <property type="project" value="UniProtKB-KW"/>
</dbReference>
<accession>A0A843XD28</accession>
<proteinExistence type="inferred from homology"/>
<dbReference type="Gene3D" id="3.40.50.1820">
    <property type="entry name" value="alpha/beta hydrolase"/>
    <property type="match status" value="1"/>
</dbReference>
<dbReference type="GO" id="GO:0009507">
    <property type="term" value="C:chloroplast"/>
    <property type="evidence" value="ECO:0007669"/>
    <property type="project" value="TreeGrafter"/>
</dbReference>
<evidence type="ECO:0000256" key="4">
    <source>
        <dbReference type="SAM" id="MobiDB-lite"/>
    </source>
</evidence>
<name>A0A843XD28_COLES</name>
<comment type="function">
    <text evidence="2">Serine peptidase whose precise substrate specificity remains unclear. Does not cleave peptides after a arginine or lysine residue. Regulates trans-Golgi network morphology and sorting by regulating the membrane binding of the AP-1 complex. May play a role in the regulation of synaptic vesicle exocytosis.</text>
</comment>
<evidence type="ECO:0000256" key="1">
    <source>
        <dbReference type="ARBA" id="ARBA00005228"/>
    </source>
</evidence>
<dbReference type="EMBL" id="NMUH01007407">
    <property type="protein sequence ID" value="MQM17202.1"/>
    <property type="molecule type" value="Genomic_DNA"/>
</dbReference>